<evidence type="ECO:0000256" key="4">
    <source>
        <dbReference type="ARBA" id="ARBA00008662"/>
    </source>
</evidence>
<evidence type="ECO:0000256" key="1">
    <source>
        <dbReference type="ARBA" id="ARBA00000610"/>
    </source>
</evidence>
<evidence type="ECO:0000313" key="19">
    <source>
        <dbReference type="WBParaSite" id="SMRG1_54810.1"/>
    </source>
</evidence>
<evidence type="ECO:0000259" key="17">
    <source>
        <dbReference type="Pfam" id="PF05881"/>
    </source>
</evidence>
<dbReference type="GO" id="GO:0005737">
    <property type="term" value="C:cytoplasm"/>
    <property type="evidence" value="ECO:0007669"/>
    <property type="project" value="TreeGrafter"/>
</dbReference>
<evidence type="ECO:0000256" key="12">
    <source>
        <dbReference type="ARBA" id="ARBA00023136"/>
    </source>
</evidence>
<proteinExistence type="inferred from homology"/>
<comment type="subunit">
    <text evidence="5">Exists as monomers and homodimers.</text>
</comment>
<dbReference type="Proteomes" id="UP000050790">
    <property type="component" value="Unassembled WGS sequence"/>
</dbReference>
<evidence type="ECO:0000256" key="11">
    <source>
        <dbReference type="ARBA" id="ARBA00022884"/>
    </source>
</evidence>
<evidence type="ECO:0000256" key="8">
    <source>
        <dbReference type="ARBA" id="ARBA00022481"/>
    </source>
</evidence>
<dbReference type="GO" id="GO:0016020">
    <property type="term" value="C:membrane"/>
    <property type="evidence" value="ECO:0007669"/>
    <property type="project" value="UniProtKB-SubCell"/>
</dbReference>
<keyword evidence="11" id="KW-0694">RNA-binding</keyword>
<dbReference type="GO" id="GO:0009214">
    <property type="term" value="P:cyclic nucleotide catabolic process"/>
    <property type="evidence" value="ECO:0007669"/>
    <property type="project" value="InterPro"/>
</dbReference>
<evidence type="ECO:0000256" key="15">
    <source>
        <dbReference type="ARBA" id="ARBA00045937"/>
    </source>
</evidence>
<evidence type="ECO:0000256" key="5">
    <source>
        <dbReference type="ARBA" id="ARBA00011781"/>
    </source>
</evidence>
<evidence type="ECO:0000256" key="2">
    <source>
        <dbReference type="ARBA" id="ARBA00004223"/>
    </source>
</evidence>
<dbReference type="WBParaSite" id="SMRG1_54810.1">
    <property type="protein sequence ID" value="SMRG1_54810.1"/>
    <property type="gene ID" value="SMRG1_54810"/>
</dbReference>
<keyword evidence="14" id="KW-0636">Prenylation</keyword>
<evidence type="ECO:0000256" key="9">
    <source>
        <dbReference type="ARBA" id="ARBA00022553"/>
    </source>
</evidence>
<dbReference type="SUPFAM" id="SSF55144">
    <property type="entry name" value="LigT-like"/>
    <property type="match status" value="1"/>
</dbReference>
<dbReference type="Pfam" id="PF05881">
    <property type="entry name" value="CNPase"/>
    <property type="match status" value="1"/>
</dbReference>
<keyword evidence="13" id="KW-0449">Lipoprotein</keyword>
<dbReference type="PANTHER" id="PTHR10156:SF0">
    <property type="entry name" value="2',3'-CYCLIC-NUCLEOTIDE 3'-PHOSPHODIESTERASE"/>
    <property type="match status" value="1"/>
</dbReference>
<dbReference type="GO" id="GO:0004113">
    <property type="term" value="F:2',3'-cyclic-nucleotide 3'-phosphodiesterase activity"/>
    <property type="evidence" value="ECO:0007669"/>
    <property type="project" value="UniProtKB-EC"/>
</dbReference>
<dbReference type="InterPro" id="IPR027417">
    <property type="entry name" value="P-loop_NTPase"/>
</dbReference>
<dbReference type="InterPro" id="IPR009097">
    <property type="entry name" value="Cyclic_Pdiesterase"/>
</dbReference>
<evidence type="ECO:0000313" key="18">
    <source>
        <dbReference type="Proteomes" id="UP000050790"/>
    </source>
</evidence>
<feature type="region of interest" description="Disordered" evidence="16">
    <location>
        <begin position="121"/>
        <end position="142"/>
    </location>
</feature>
<keyword evidence="12" id="KW-0472">Membrane</keyword>
<dbReference type="EC" id="3.1.4.37" evidence="6"/>
<dbReference type="Pfam" id="PF13671">
    <property type="entry name" value="AAA_33"/>
    <property type="match status" value="1"/>
</dbReference>
<dbReference type="InterPro" id="IPR047325">
    <property type="entry name" value="CNPase_cat"/>
</dbReference>
<protein>
    <recommendedName>
        <fullName evidence="7">2',3'-cyclic-nucleotide 3'-phosphodiesterase</fullName>
        <ecNumber evidence="6">3.1.4.37</ecNumber>
    </recommendedName>
</protein>
<keyword evidence="8" id="KW-0488">Methylation</keyword>
<evidence type="ECO:0000256" key="10">
    <source>
        <dbReference type="ARBA" id="ARBA00022801"/>
    </source>
</evidence>
<comment type="subcellular location">
    <subcellularLocation>
        <location evidence="2">Melanosome</location>
    </subcellularLocation>
    <subcellularLocation>
        <location evidence="3">Membrane</location>
        <topology evidence="3">Lipid-anchor</topology>
    </subcellularLocation>
</comment>
<keyword evidence="9" id="KW-0597">Phosphoprotein</keyword>
<sequence>MVRLLRLVLLRHVKSCRLLFSVSAIIIFYARSLYVQFELPSYLLPKKNPLPSSYCLVINSMGNICNFLCPQNVNRCYSTSALDASIHDSDVKLLCENEAVPISVENINDSDEHVTSVVHKESVSKHKEKSNNSTPGQLKSISSSLQGPKVIKEYVKFPFLTDNEMGNWIIKSRFMFILRGPPGSGKSFVSECIRIRFPMAKIFSADDFFYLESNGYEYQFDTSRLSEAHEWCHNNAYNAACSGYSPIVIDNTNTRSWETRYYTDMARRFHYFVIMVIPQTPWRFDAETLTMRNVHFVSLETIEAKVRNFEHIYPLYYGWFWSAPPSETYSRLDISDPSLDIVSRPGKRCKSSIQSNPCMEVNRLLKWGWDALNTVIELPGVHHELVNAFGLPQDATVQDVITHWESATIPDFGTGLKTCNTPSIPHVTAKFSKYGRAFGAEHYALRRSVNETLLGKLFTVQITGLVITPRTIGARVKLPNDEVIRHLWASDDQEVVFPDNIGIMPVNRPTGCRAHVTMALATGVSPAETGLDLLRVVDMELNNRPGDHVAIIKNGSVRRLIIPKPHCNTSPEHCLVKVPNNLNYHPRNNNNNLYVNGISSVPLSDCETIYVYDLDFPHHYRVTFAASY</sequence>
<dbReference type="InterPro" id="IPR008431">
    <property type="entry name" value="CNPase"/>
</dbReference>
<evidence type="ECO:0000256" key="6">
    <source>
        <dbReference type="ARBA" id="ARBA00012317"/>
    </source>
</evidence>
<keyword evidence="10" id="KW-0378">Hydrolase</keyword>
<comment type="function">
    <text evidence="15">Catalyzes the formation of 2'-nucleotide products from 2',3'-cyclic substrates. May participate in RNA metabolism in the myelinating cell, CNP is the third most abundant protein in central nervous system myelin.</text>
</comment>
<comment type="similarity">
    <text evidence="4">Belongs to the 2H phosphoesterase superfamily. CNPase family.</text>
</comment>
<evidence type="ECO:0000256" key="7">
    <source>
        <dbReference type="ARBA" id="ARBA00014478"/>
    </source>
</evidence>
<dbReference type="AlphaFoldDB" id="A0AA84ZYA3"/>
<evidence type="ECO:0000256" key="13">
    <source>
        <dbReference type="ARBA" id="ARBA00023288"/>
    </source>
</evidence>
<reference evidence="19" key="1">
    <citation type="submission" date="2023-11" db="UniProtKB">
        <authorList>
            <consortium name="WormBaseParasite"/>
        </authorList>
    </citation>
    <scope>IDENTIFICATION</scope>
</reference>
<organism evidence="18 19">
    <name type="scientific">Schistosoma margrebowiei</name>
    <dbReference type="NCBI Taxonomy" id="48269"/>
    <lineage>
        <taxon>Eukaryota</taxon>
        <taxon>Metazoa</taxon>
        <taxon>Spiralia</taxon>
        <taxon>Lophotrochozoa</taxon>
        <taxon>Platyhelminthes</taxon>
        <taxon>Trematoda</taxon>
        <taxon>Digenea</taxon>
        <taxon>Strigeidida</taxon>
        <taxon>Schistosomatoidea</taxon>
        <taxon>Schistosomatidae</taxon>
        <taxon>Schistosoma</taxon>
    </lineage>
</organism>
<dbReference type="SUPFAM" id="SSF52540">
    <property type="entry name" value="P-loop containing nucleoside triphosphate hydrolases"/>
    <property type="match status" value="1"/>
</dbReference>
<evidence type="ECO:0000256" key="14">
    <source>
        <dbReference type="ARBA" id="ARBA00023289"/>
    </source>
</evidence>
<feature type="domain" description="Cyclic nucleotide phosphodiesterase catalytic" evidence="17">
    <location>
        <begin position="420"/>
        <end position="558"/>
    </location>
</feature>
<dbReference type="PANTHER" id="PTHR10156">
    <property type="entry name" value="2',3'-CYCLIC-NUCLEOTIDE 3'-PHOSPHODIESTERASE"/>
    <property type="match status" value="1"/>
</dbReference>
<dbReference type="GO" id="GO:0003723">
    <property type="term" value="F:RNA binding"/>
    <property type="evidence" value="ECO:0007669"/>
    <property type="project" value="UniProtKB-KW"/>
</dbReference>
<evidence type="ECO:0000256" key="3">
    <source>
        <dbReference type="ARBA" id="ARBA00004635"/>
    </source>
</evidence>
<dbReference type="Gene3D" id="3.90.1740.10">
    <property type="entry name" value="2',3'-cyclic nucleotide 3'-phosphodiesterase superfamily"/>
    <property type="match status" value="1"/>
</dbReference>
<feature type="compositionally biased region" description="Polar residues" evidence="16">
    <location>
        <begin position="131"/>
        <end position="142"/>
    </location>
</feature>
<dbReference type="Gene3D" id="3.40.50.300">
    <property type="entry name" value="P-loop containing nucleotide triphosphate hydrolases"/>
    <property type="match status" value="1"/>
</dbReference>
<name>A0AA84ZYA3_9TREM</name>
<accession>A0AA84ZYA3</accession>
<evidence type="ECO:0000256" key="16">
    <source>
        <dbReference type="SAM" id="MobiDB-lite"/>
    </source>
</evidence>
<comment type="catalytic activity">
    <reaction evidence="1">
        <text>a nucleoside 2',3'-cyclic phosphate + H2O = a nucleoside 2'-phosphate + H(+)</text>
        <dbReference type="Rhea" id="RHEA:14489"/>
        <dbReference type="ChEBI" id="CHEBI:15377"/>
        <dbReference type="ChEBI" id="CHEBI:15378"/>
        <dbReference type="ChEBI" id="CHEBI:66954"/>
        <dbReference type="ChEBI" id="CHEBI:78552"/>
        <dbReference type="EC" id="3.1.4.37"/>
    </reaction>
</comment>